<organism evidence="1 2">
    <name type="scientific">Rhizobium leguminosarum</name>
    <dbReference type="NCBI Taxonomy" id="384"/>
    <lineage>
        <taxon>Bacteria</taxon>
        <taxon>Pseudomonadati</taxon>
        <taxon>Pseudomonadota</taxon>
        <taxon>Alphaproteobacteria</taxon>
        <taxon>Hyphomicrobiales</taxon>
        <taxon>Rhizobiaceae</taxon>
        <taxon>Rhizobium/Agrobacterium group</taxon>
        <taxon>Rhizobium</taxon>
    </lineage>
</organism>
<geneLocation type="plasmid" evidence="2">
    <name>prln2</name>
</geneLocation>
<dbReference type="EMBL" id="CP025014">
    <property type="protein sequence ID" value="AUW46858.1"/>
    <property type="molecule type" value="Genomic_DNA"/>
</dbReference>
<dbReference type="Proteomes" id="UP000238523">
    <property type="component" value="Plasmid pRLN2"/>
</dbReference>
<sequence length="72" mass="8118">MTLQDEMPAAVPLWAADASGVQELSPAAFDVVRPFCRPLMADDVPQHDKTRFLRYYSTPEMIVSQGERHDLV</sequence>
<accession>A0A2K9ZF63</accession>
<protein>
    <submittedName>
        <fullName evidence="1">Uncharacterized protein</fullName>
    </submittedName>
</protein>
<evidence type="ECO:0000313" key="1">
    <source>
        <dbReference type="EMBL" id="AUW46858.1"/>
    </source>
</evidence>
<evidence type="ECO:0000313" key="2">
    <source>
        <dbReference type="Proteomes" id="UP000238523"/>
    </source>
</evidence>
<dbReference type="AlphaFoldDB" id="A0A2K9ZF63"/>
<proteinExistence type="predicted"/>
<dbReference type="RefSeq" id="WP_105009436.1">
    <property type="nucleotide sequence ID" value="NZ_CP025014.1"/>
</dbReference>
<reference evidence="1 2" key="1">
    <citation type="submission" date="2017-11" db="EMBL/GenBank/DDBJ databases">
        <title>Complete genome of Rhizobium leguminosarum Norway, an ineffective micro-symbiont.</title>
        <authorList>
            <person name="Hoffrichter A."/>
            <person name="Liang J."/>
            <person name="Brachmann A."/>
            <person name="Marin M."/>
        </authorList>
    </citation>
    <scope>NUCLEOTIDE SEQUENCE [LARGE SCALE GENOMIC DNA]</scope>
    <source>
        <strain evidence="1 2">Norway</strain>
        <plasmid evidence="2">Plasmid prln2</plasmid>
    </source>
</reference>
<gene>
    <name evidence="1" type="ORF">CUJ84_pRLN2000319</name>
</gene>
<keyword evidence="1" id="KW-0614">Plasmid</keyword>
<name>A0A2K9ZF63_RHILE</name>